<keyword evidence="1" id="KW-0479">Metal-binding</keyword>
<dbReference type="PROSITE" id="PS51266">
    <property type="entry name" value="ZF_CHY"/>
    <property type="match status" value="1"/>
</dbReference>
<gene>
    <name evidence="7" type="ORF">Rsub_01015</name>
</gene>
<accession>A0A2V0NRX7</accession>
<keyword evidence="7" id="KW-0503">Monooxygenase</keyword>
<feature type="compositionally biased region" description="Gly residues" evidence="5">
    <location>
        <begin position="640"/>
        <end position="655"/>
    </location>
</feature>
<feature type="region of interest" description="Disordered" evidence="5">
    <location>
        <begin position="281"/>
        <end position="355"/>
    </location>
</feature>
<feature type="region of interest" description="Disordered" evidence="5">
    <location>
        <begin position="411"/>
        <end position="477"/>
    </location>
</feature>
<feature type="region of interest" description="Disordered" evidence="5">
    <location>
        <begin position="109"/>
        <end position="134"/>
    </location>
</feature>
<keyword evidence="2 4" id="KW-0863">Zinc-finger</keyword>
<protein>
    <submittedName>
        <fullName evidence="7">Peptidyl-glycine alpha-amidating monooxygenase A</fullName>
    </submittedName>
</protein>
<feature type="compositionally biased region" description="Basic residues" evidence="5">
    <location>
        <begin position="760"/>
        <end position="775"/>
    </location>
</feature>
<feature type="region of interest" description="Disordered" evidence="5">
    <location>
        <begin position="188"/>
        <end position="242"/>
    </location>
</feature>
<evidence type="ECO:0000256" key="5">
    <source>
        <dbReference type="SAM" id="MobiDB-lite"/>
    </source>
</evidence>
<feature type="compositionally biased region" description="Low complexity" evidence="5">
    <location>
        <begin position="188"/>
        <end position="223"/>
    </location>
</feature>
<keyword evidence="8" id="KW-1185">Reference proteome</keyword>
<dbReference type="InParanoid" id="A0A2V0NRX7"/>
<keyword evidence="3" id="KW-0862">Zinc</keyword>
<dbReference type="Proteomes" id="UP000247498">
    <property type="component" value="Unassembled WGS sequence"/>
</dbReference>
<feature type="compositionally biased region" description="Low complexity" evidence="5">
    <location>
        <begin position="281"/>
        <end position="300"/>
    </location>
</feature>
<feature type="compositionally biased region" description="Gly residues" evidence="5">
    <location>
        <begin position="414"/>
        <end position="424"/>
    </location>
</feature>
<dbReference type="GO" id="GO:0004497">
    <property type="term" value="F:monooxygenase activity"/>
    <property type="evidence" value="ECO:0007669"/>
    <property type="project" value="UniProtKB-KW"/>
</dbReference>
<name>A0A2V0NRX7_9CHLO</name>
<evidence type="ECO:0000256" key="4">
    <source>
        <dbReference type="PROSITE-ProRule" id="PRU00601"/>
    </source>
</evidence>
<feature type="region of interest" description="Disordered" evidence="5">
    <location>
        <begin position="736"/>
        <end position="785"/>
    </location>
</feature>
<feature type="domain" description="CHY-type" evidence="6">
    <location>
        <begin position="660"/>
        <end position="727"/>
    </location>
</feature>
<sequence>MPSERALALQAELQALKASRTGVRVQRAEKGAPGAPFPLAVSARVDAPQGTRVDVAALTVRLSLAPDLLLAPPPPGAARVEVAGDPPLPAPLAAEIAARLHAAWAAAAGAGAGGGPPGAAAAAAPPPSQQQQRQPCLGISAVFDAAERRFNELVAALPQFLEAYEGVDAAGATVRRFALVGADTPAAEAEAGADAPTAEAGPQRAPAAAAAQSAAAPQPAARAAGGGGGPASGAARRPVVPRPAVLPPSLRRAAAGAGSGGAADSDLSWLATKFGAAVRISNGGQQGQSSSQGANGRGQRAPPQDAAQQGPSFSLLLSPTDPAWGQRGPVHVQGAWGPALGGGDGGSGSSGATGSLRLRVLPTPAVPRPLAARLESELARQSEAAAARPGGSGLRSALKWLEQYAGSAAAEAGGAEGSGSSGGGESDEFESGSEDGGGSSGSSSEEGSSGSGEGEGEGGGDAPTGSAPPAEASSGGGRAFGISFEGLQLDAIDALEVLEVTVQLGCSRCGEAAAARLSPYGGGGGGGAPQRGWEWRGKCGKCAQELWCSARPKIVHEANNEIAALKTEGCAPLDLLGGLFGAQCAECSASAALRGVQIGLPCSRACTHCHRPLQLVIPAVAFIPKRAPPPGQRRPKAPRGAGGGGQRGGGGGGEVVPGQPLPMLGTCKHYRHSHRWLRFPCCGTRYPCDLCHEEATDGHEMAWAKRMTCGYCSAEQALAERCATCGKRLATSAAKPSGRNTRFWEGGEGCRDPSSMSRKDPHRYRNSKSKTKSAKASRVGPKPWS</sequence>
<dbReference type="InterPro" id="IPR008913">
    <property type="entry name" value="Znf_CHY"/>
</dbReference>
<dbReference type="SUPFAM" id="SSF161219">
    <property type="entry name" value="CHY zinc finger-like"/>
    <property type="match status" value="1"/>
</dbReference>
<evidence type="ECO:0000313" key="7">
    <source>
        <dbReference type="EMBL" id="GBF88303.1"/>
    </source>
</evidence>
<dbReference type="GO" id="GO:0008270">
    <property type="term" value="F:zinc ion binding"/>
    <property type="evidence" value="ECO:0007669"/>
    <property type="project" value="UniProtKB-KW"/>
</dbReference>
<feature type="compositionally biased region" description="Polar residues" evidence="5">
    <location>
        <begin position="306"/>
        <end position="317"/>
    </location>
</feature>
<evidence type="ECO:0000256" key="2">
    <source>
        <dbReference type="ARBA" id="ARBA00022771"/>
    </source>
</evidence>
<evidence type="ECO:0000256" key="3">
    <source>
        <dbReference type="ARBA" id="ARBA00022833"/>
    </source>
</evidence>
<proteinExistence type="predicted"/>
<keyword evidence="7" id="KW-0560">Oxidoreductase</keyword>
<feature type="compositionally biased region" description="Gly residues" evidence="5">
    <location>
        <begin position="339"/>
        <end position="351"/>
    </location>
</feature>
<feature type="compositionally biased region" description="Gly residues" evidence="5">
    <location>
        <begin position="449"/>
        <end position="462"/>
    </location>
</feature>
<feature type="region of interest" description="Disordered" evidence="5">
    <location>
        <begin position="626"/>
        <end position="655"/>
    </location>
</feature>
<organism evidence="7 8">
    <name type="scientific">Raphidocelis subcapitata</name>
    <dbReference type="NCBI Taxonomy" id="307507"/>
    <lineage>
        <taxon>Eukaryota</taxon>
        <taxon>Viridiplantae</taxon>
        <taxon>Chlorophyta</taxon>
        <taxon>core chlorophytes</taxon>
        <taxon>Chlorophyceae</taxon>
        <taxon>CS clade</taxon>
        <taxon>Sphaeropleales</taxon>
        <taxon>Selenastraceae</taxon>
        <taxon>Raphidocelis</taxon>
    </lineage>
</organism>
<reference evidence="7 8" key="1">
    <citation type="journal article" date="2018" name="Sci. Rep.">
        <title>Raphidocelis subcapitata (=Pseudokirchneriella subcapitata) provides an insight into genome evolution and environmental adaptations in the Sphaeropleales.</title>
        <authorList>
            <person name="Suzuki S."/>
            <person name="Yamaguchi H."/>
            <person name="Nakajima N."/>
            <person name="Kawachi M."/>
        </authorList>
    </citation>
    <scope>NUCLEOTIDE SEQUENCE [LARGE SCALE GENOMIC DNA]</scope>
    <source>
        <strain evidence="7 8">NIES-35</strain>
    </source>
</reference>
<evidence type="ECO:0000259" key="6">
    <source>
        <dbReference type="PROSITE" id="PS51266"/>
    </source>
</evidence>
<comment type="caution">
    <text evidence="7">The sequence shown here is derived from an EMBL/GenBank/DDBJ whole genome shotgun (WGS) entry which is preliminary data.</text>
</comment>
<evidence type="ECO:0000313" key="8">
    <source>
        <dbReference type="Proteomes" id="UP000247498"/>
    </source>
</evidence>
<dbReference type="AlphaFoldDB" id="A0A2V0NRX7"/>
<evidence type="ECO:0000256" key="1">
    <source>
        <dbReference type="ARBA" id="ARBA00022723"/>
    </source>
</evidence>
<dbReference type="OrthoDB" id="10253329at2759"/>
<dbReference type="Pfam" id="PF05495">
    <property type="entry name" value="zf-CHY"/>
    <property type="match status" value="1"/>
</dbReference>
<dbReference type="STRING" id="307507.A0A2V0NRX7"/>
<dbReference type="EMBL" id="BDRX01000004">
    <property type="protein sequence ID" value="GBF88303.1"/>
    <property type="molecule type" value="Genomic_DNA"/>
</dbReference>
<dbReference type="InterPro" id="IPR037274">
    <property type="entry name" value="Znf_CHY_sf"/>
</dbReference>